<evidence type="ECO:0000256" key="4">
    <source>
        <dbReference type="ARBA" id="ARBA00022989"/>
    </source>
</evidence>
<feature type="transmembrane region" description="Helical" evidence="7">
    <location>
        <begin position="226"/>
        <end position="246"/>
    </location>
</feature>
<dbReference type="GO" id="GO:0005886">
    <property type="term" value="C:plasma membrane"/>
    <property type="evidence" value="ECO:0007669"/>
    <property type="project" value="TreeGrafter"/>
</dbReference>
<feature type="transmembrane region" description="Helical" evidence="7">
    <location>
        <begin position="428"/>
        <end position="449"/>
    </location>
</feature>
<feature type="domain" description="Major facilitator superfamily (MFS) profile" evidence="8">
    <location>
        <begin position="32"/>
        <end position="532"/>
    </location>
</feature>
<dbReference type="PROSITE" id="PS50850">
    <property type="entry name" value="MFS"/>
    <property type="match status" value="1"/>
</dbReference>
<dbReference type="Gene3D" id="1.20.1720.10">
    <property type="entry name" value="Multidrug resistance protein D"/>
    <property type="match status" value="1"/>
</dbReference>
<dbReference type="GO" id="GO:0022857">
    <property type="term" value="F:transmembrane transporter activity"/>
    <property type="evidence" value="ECO:0007669"/>
    <property type="project" value="InterPro"/>
</dbReference>
<comment type="caution">
    <text evidence="9">The sequence shown here is derived from an EMBL/GenBank/DDBJ whole genome shotgun (WGS) entry which is preliminary data.</text>
</comment>
<proteinExistence type="predicted"/>
<feature type="transmembrane region" description="Helical" evidence="7">
    <location>
        <begin position="29"/>
        <end position="54"/>
    </location>
</feature>
<dbReference type="PRINTS" id="PR01036">
    <property type="entry name" value="TCRTETB"/>
</dbReference>
<dbReference type="InterPro" id="IPR036259">
    <property type="entry name" value="MFS_trans_sf"/>
</dbReference>
<feature type="transmembrane region" description="Helical" evidence="7">
    <location>
        <begin position="266"/>
        <end position="285"/>
    </location>
</feature>
<feature type="transmembrane region" description="Helical" evidence="7">
    <location>
        <begin position="122"/>
        <end position="146"/>
    </location>
</feature>
<feature type="transmembrane region" description="Helical" evidence="7">
    <location>
        <begin position="509"/>
        <end position="528"/>
    </location>
</feature>
<dbReference type="OrthoDB" id="10021397at2759"/>
<evidence type="ECO:0000256" key="3">
    <source>
        <dbReference type="ARBA" id="ARBA00022692"/>
    </source>
</evidence>
<feature type="transmembrane region" description="Helical" evidence="7">
    <location>
        <begin position="158"/>
        <end position="179"/>
    </location>
</feature>
<keyword evidence="2" id="KW-0813">Transport</keyword>
<feature type="transmembrane region" description="Helical" evidence="7">
    <location>
        <begin position="97"/>
        <end position="116"/>
    </location>
</feature>
<dbReference type="PANTHER" id="PTHR23501:SF187">
    <property type="entry name" value="MAJOR FACILITATOR SUPERFAMILY (MFS) PROFILE DOMAIN-CONTAINING PROTEIN"/>
    <property type="match status" value="1"/>
</dbReference>
<dbReference type="PANTHER" id="PTHR23501">
    <property type="entry name" value="MAJOR FACILITATOR SUPERFAMILY"/>
    <property type="match status" value="1"/>
</dbReference>
<dbReference type="AlphaFoldDB" id="A0A9N9KRY4"/>
<dbReference type="InterPro" id="IPR020846">
    <property type="entry name" value="MFS_dom"/>
</dbReference>
<accession>A0A9N9KRY4</accession>
<feature type="transmembrane region" description="Helical" evidence="7">
    <location>
        <begin position="369"/>
        <end position="388"/>
    </location>
</feature>
<keyword evidence="5 7" id="KW-0472">Membrane</keyword>
<keyword evidence="3 7" id="KW-0812">Transmembrane</keyword>
<keyword evidence="6" id="KW-0325">Glycoprotein</keyword>
<protein>
    <recommendedName>
        <fullName evidence="8">Major facilitator superfamily (MFS) profile domain-containing protein</fullName>
    </recommendedName>
</protein>
<organism evidence="9 10">
    <name type="scientific">Hymenoscyphus fraxineus</name>
    <dbReference type="NCBI Taxonomy" id="746836"/>
    <lineage>
        <taxon>Eukaryota</taxon>
        <taxon>Fungi</taxon>
        <taxon>Dikarya</taxon>
        <taxon>Ascomycota</taxon>
        <taxon>Pezizomycotina</taxon>
        <taxon>Leotiomycetes</taxon>
        <taxon>Helotiales</taxon>
        <taxon>Helotiaceae</taxon>
        <taxon>Hymenoscyphus</taxon>
    </lineage>
</organism>
<feature type="transmembrane region" description="Helical" evidence="7">
    <location>
        <begin position="66"/>
        <end position="85"/>
    </location>
</feature>
<evidence type="ECO:0000256" key="7">
    <source>
        <dbReference type="SAM" id="Phobius"/>
    </source>
</evidence>
<feature type="transmembrane region" description="Helical" evidence="7">
    <location>
        <begin position="185"/>
        <end position="205"/>
    </location>
</feature>
<sequence length="564" mass="60587">MDSNLSETSSTPMSSVAEFTKKPVRGWRFWAMFPGLCLTSFICALNSTILSTVLPVIAAELHSSSLYVWTVNAYTLTFTAVQPLYGQSADVFGRKKTIMTAMILFMIGSTICGGAQNTAMLIGGRVIQGLGGGGLSILPAMVVCDLAPLRERQKYTGVVYASYALGTFLGPLCGGIIVDHTGWRWVFWLNLLVAGLALTLIITFVKLEVSESPIATTGFKTAWRQLAGIDYIGNFLLMSAVTSILIALAGTGSKDASISWNSWNTLVPLLLGLIALPLFVLYEASPFCSNPMTPLRLFSNITSGLSFFLAFLHGLILYWATYFLPVYFQGVLLNSPQESGINILAGALPMVPFGIAGGFIISKTGRYRLNQLIGFALAATAIGLFCVLDQRSSALGWVPLQILFAAGAGIVQTSTLPAIQAPLPESDVAMATATWGFVHGLGFVCGVAIPSSVFETKAQSLLHTISDVAVREAFQQAGAYEHASRAYITTLRGPIRVQVVELFRNCLKLLWGVGTAFAVSGVIASFFVKDVVLRESLDTKYGFKNEKVHASDDSLPTAERVDQS</sequence>
<dbReference type="Pfam" id="PF07690">
    <property type="entry name" value="MFS_1"/>
    <property type="match status" value="1"/>
</dbReference>
<keyword evidence="10" id="KW-1185">Reference proteome</keyword>
<evidence type="ECO:0000313" key="9">
    <source>
        <dbReference type="EMBL" id="CAG8952021.1"/>
    </source>
</evidence>
<dbReference type="Gene3D" id="1.20.1250.20">
    <property type="entry name" value="MFS general substrate transporter like domains"/>
    <property type="match status" value="1"/>
</dbReference>
<keyword evidence="4 7" id="KW-1133">Transmembrane helix</keyword>
<reference evidence="9" key="1">
    <citation type="submission" date="2021-07" db="EMBL/GenBank/DDBJ databases">
        <authorList>
            <person name="Durling M."/>
        </authorList>
    </citation>
    <scope>NUCLEOTIDE SEQUENCE</scope>
</reference>
<dbReference type="SUPFAM" id="SSF103473">
    <property type="entry name" value="MFS general substrate transporter"/>
    <property type="match status" value="1"/>
</dbReference>
<gene>
    <name evidence="9" type="ORF">HYFRA_00000757</name>
</gene>
<comment type="subcellular location">
    <subcellularLocation>
        <location evidence="1">Membrane</location>
        <topology evidence="1">Multi-pass membrane protein</topology>
    </subcellularLocation>
</comment>
<feature type="transmembrane region" description="Helical" evidence="7">
    <location>
        <begin position="297"/>
        <end position="320"/>
    </location>
</feature>
<dbReference type="Proteomes" id="UP000696280">
    <property type="component" value="Unassembled WGS sequence"/>
</dbReference>
<evidence type="ECO:0000256" key="5">
    <source>
        <dbReference type="ARBA" id="ARBA00023136"/>
    </source>
</evidence>
<evidence type="ECO:0000256" key="1">
    <source>
        <dbReference type="ARBA" id="ARBA00004141"/>
    </source>
</evidence>
<evidence type="ECO:0000259" key="8">
    <source>
        <dbReference type="PROSITE" id="PS50850"/>
    </source>
</evidence>
<evidence type="ECO:0000256" key="2">
    <source>
        <dbReference type="ARBA" id="ARBA00022448"/>
    </source>
</evidence>
<evidence type="ECO:0000313" key="10">
    <source>
        <dbReference type="Proteomes" id="UP000696280"/>
    </source>
</evidence>
<feature type="transmembrane region" description="Helical" evidence="7">
    <location>
        <begin position="340"/>
        <end position="362"/>
    </location>
</feature>
<evidence type="ECO:0000256" key="6">
    <source>
        <dbReference type="ARBA" id="ARBA00023180"/>
    </source>
</evidence>
<name>A0A9N9KRY4_9HELO</name>
<dbReference type="InterPro" id="IPR011701">
    <property type="entry name" value="MFS"/>
</dbReference>
<dbReference type="EMBL" id="CAJVRL010000045">
    <property type="protein sequence ID" value="CAG8952021.1"/>
    <property type="molecule type" value="Genomic_DNA"/>
</dbReference>
<feature type="transmembrane region" description="Helical" evidence="7">
    <location>
        <begin position="394"/>
        <end position="416"/>
    </location>
</feature>